<reference evidence="3" key="1">
    <citation type="submission" date="2023-10" db="EMBL/GenBank/DDBJ databases">
        <title>Genome assembly of Pristionchus species.</title>
        <authorList>
            <person name="Yoshida K."/>
            <person name="Sommer R.J."/>
        </authorList>
    </citation>
    <scope>NUCLEOTIDE SEQUENCE</scope>
    <source>
        <strain evidence="3">RS5133</strain>
    </source>
</reference>
<feature type="domain" description="C2H2-type" evidence="2">
    <location>
        <begin position="36"/>
        <end position="60"/>
    </location>
</feature>
<feature type="non-terminal residue" evidence="3">
    <location>
        <position position="158"/>
    </location>
</feature>
<feature type="non-terminal residue" evidence="3">
    <location>
        <position position="1"/>
    </location>
</feature>
<sequence length="158" mass="18122">TEKEEEKEENEPVAKKRKIVKKGGKTRVSNGPKRKMECPECKNIRSTSMGAINSHLRKVHGISYDEFKLRNFNNIHEKKKQKKNAQEEVGVKCIMCEFQPTTTRGFSQHLIRHHDTTLCKDGIHLQCACGARINSDSGSSKHQQICKETRFAVQKNEE</sequence>
<name>A0AAV5WIH5_9BILA</name>
<evidence type="ECO:0000313" key="4">
    <source>
        <dbReference type="Proteomes" id="UP001432322"/>
    </source>
</evidence>
<dbReference type="AlphaFoldDB" id="A0AAV5WIH5"/>
<evidence type="ECO:0000313" key="3">
    <source>
        <dbReference type="EMBL" id="GMT30458.1"/>
    </source>
</evidence>
<dbReference type="Proteomes" id="UP001432322">
    <property type="component" value="Unassembled WGS sequence"/>
</dbReference>
<proteinExistence type="predicted"/>
<evidence type="ECO:0000256" key="1">
    <source>
        <dbReference type="SAM" id="MobiDB-lite"/>
    </source>
</evidence>
<dbReference type="InterPro" id="IPR013087">
    <property type="entry name" value="Znf_C2H2_type"/>
</dbReference>
<feature type="compositionally biased region" description="Basic residues" evidence="1">
    <location>
        <begin position="15"/>
        <end position="25"/>
    </location>
</feature>
<keyword evidence="4" id="KW-1185">Reference proteome</keyword>
<feature type="compositionally biased region" description="Basic and acidic residues" evidence="1">
    <location>
        <begin position="1"/>
        <end position="14"/>
    </location>
</feature>
<organism evidence="3 4">
    <name type="scientific">Pristionchus fissidentatus</name>
    <dbReference type="NCBI Taxonomy" id="1538716"/>
    <lineage>
        <taxon>Eukaryota</taxon>
        <taxon>Metazoa</taxon>
        <taxon>Ecdysozoa</taxon>
        <taxon>Nematoda</taxon>
        <taxon>Chromadorea</taxon>
        <taxon>Rhabditida</taxon>
        <taxon>Rhabditina</taxon>
        <taxon>Diplogasteromorpha</taxon>
        <taxon>Diplogasteroidea</taxon>
        <taxon>Neodiplogasteridae</taxon>
        <taxon>Pristionchus</taxon>
    </lineage>
</organism>
<feature type="domain" description="C2H2-type" evidence="2">
    <location>
        <begin position="91"/>
        <end position="113"/>
    </location>
</feature>
<protein>
    <recommendedName>
        <fullName evidence="2">C2H2-type domain-containing protein</fullName>
    </recommendedName>
</protein>
<comment type="caution">
    <text evidence="3">The sequence shown here is derived from an EMBL/GenBank/DDBJ whole genome shotgun (WGS) entry which is preliminary data.</text>
</comment>
<feature type="region of interest" description="Disordered" evidence="1">
    <location>
        <begin position="1"/>
        <end position="36"/>
    </location>
</feature>
<gene>
    <name evidence="3" type="ORF">PFISCL1PPCAC_21755</name>
</gene>
<dbReference type="SMART" id="SM00355">
    <property type="entry name" value="ZnF_C2H2"/>
    <property type="match status" value="2"/>
</dbReference>
<dbReference type="EMBL" id="BTSY01000005">
    <property type="protein sequence ID" value="GMT30458.1"/>
    <property type="molecule type" value="Genomic_DNA"/>
</dbReference>
<accession>A0AAV5WIH5</accession>
<evidence type="ECO:0000259" key="2">
    <source>
        <dbReference type="SMART" id="SM00355"/>
    </source>
</evidence>